<evidence type="ECO:0000256" key="1">
    <source>
        <dbReference type="SAM" id="Phobius"/>
    </source>
</evidence>
<dbReference type="HOGENOM" id="CLU_2904072_0_0_1"/>
<feature type="transmembrane region" description="Helical" evidence="1">
    <location>
        <begin position="12"/>
        <end position="31"/>
    </location>
</feature>
<dbReference type="EMBL" id="CACQ02000668">
    <property type="protein sequence ID" value="CCF33188.1"/>
    <property type="molecule type" value="Genomic_DNA"/>
</dbReference>
<gene>
    <name evidence="2" type="ORF">CH063_00931</name>
</gene>
<reference evidence="3" key="1">
    <citation type="journal article" date="2012" name="Nat. Genet.">
        <title>Lifestyle transitions in plant pathogenic Colletotrichum fungi deciphered by genome and transcriptome analyses.</title>
        <authorList>
            <person name="O'Connell R.J."/>
            <person name="Thon M.R."/>
            <person name="Hacquard S."/>
            <person name="Amyotte S.G."/>
            <person name="Kleemann J."/>
            <person name="Torres M.F."/>
            <person name="Damm U."/>
            <person name="Buiate E.A."/>
            <person name="Epstein L."/>
            <person name="Alkan N."/>
            <person name="Altmueller J."/>
            <person name="Alvarado-Balderrama L."/>
            <person name="Bauser C.A."/>
            <person name="Becker C."/>
            <person name="Birren B.W."/>
            <person name="Chen Z."/>
            <person name="Choi J."/>
            <person name="Crouch J.A."/>
            <person name="Duvick J.P."/>
            <person name="Farman M.A."/>
            <person name="Gan P."/>
            <person name="Heiman D."/>
            <person name="Henrissat B."/>
            <person name="Howard R.J."/>
            <person name="Kabbage M."/>
            <person name="Koch C."/>
            <person name="Kracher B."/>
            <person name="Kubo Y."/>
            <person name="Law A.D."/>
            <person name="Lebrun M.-H."/>
            <person name="Lee Y.-H."/>
            <person name="Miyara I."/>
            <person name="Moore N."/>
            <person name="Neumann U."/>
            <person name="Nordstroem K."/>
            <person name="Panaccione D.G."/>
            <person name="Panstruga R."/>
            <person name="Place M."/>
            <person name="Proctor R.H."/>
            <person name="Prusky D."/>
            <person name="Rech G."/>
            <person name="Reinhardt R."/>
            <person name="Rollins J.A."/>
            <person name="Rounsley S."/>
            <person name="Schardl C.L."/>
            <person name="Schwartz D.C."/>
            <person name="Shenoy N."/>
            <person name="Shirasu K."/>
            <person name="Sikhakolli U.R."/>
            <person name="Stueber K."/>
            <person name="Sukno S.A."/>
            <person name="Sweigard J.A."/>
            <person name="Takano Y."/>
            <person name="Takahara H."/>
            <person name="Trail F."/>
            <person name="van der Does H.C."/>
            <person name="Voll L.M."/>
            <person name="Will I."/>
            <person name="Young S."/>
            <person name="Zeng Q."/>
            <person name="Zhang J."/>
            <person name="Zhou S."/>
            <person name="Dickman M.B."/>
            <person name="Schulze-Lefert P."/>
            <person name="Ver Loren van Themaat E."/>
            <person name="Ma L.-J."/>
            <person name="Vaillancourt L.J."/>
        </authorList>
    </citation>
    <scope>NUCLEOTIDE SEQUENCE [LARGE SCALE GENOMIC DNA]</scope>
    <source>
        <strain evidence="3">IMI 349063</strain>
    </source>
</reference>
<protein>
    <submittedName>
        <fullName evidence="2">Uncharacterized protein</fullName>
    </submittedName>
</protein>
<keyword evidence="1" id="KW-1133">Transmembrane helix</keyword>
<evidence type="ECO:0000313" key="2">
    <source>
        <dbReference type="EMBL" id="CCF33188.1"/>
    </source>
</evidence>
<proteinExistence type="predicted"/>
<sequence>MKVPGGEMGEKFYAAIHTFLPDSAWLILLTFGRRLYMATKLVILACSHCPGAMVTRVECFLG</sequence>
<keyword evidence="1" id="KW-0472">Membrane</keyword>
<accession>H1UYY7</accession>
<dbReference type="Proteomes" id="UP000007174">
    <property type="component" value="Unassembled WGS sequence"/>
</dbReference>
<dbReference type="AlphaFoldDB" id="H1UYY7"/>
<keyword evidence="1" id="KW-0812">Transmembrane</keyword>
<organism evidence="2 3">
    <name type="scientific">Colletotrichum higginsianum (strain IMI 349063)</name>
    <name type="common">Crucifer anthracnose fungus</name>
    <dbReference type="NCBI Taxonomy" id="759273"/>
    <lineage>
        <taxon>Eukaryota</taxon>
        <taxon>Fungi</taxon>
        <taxon>Dikarya</taxon>
        <taxon>Ascomycota</taxon>
        <taxon>Pezizomycotina</taxon>
        <taxon>Sordariomycetes</taxon>
        <taxon>Hypocreomycetidae</taxon>
        <taxon>Glomerellales</taxon>
        <taxon>Glomerellaceae</taxon>
        <taxon>Colletotrichum</taxon>
        <taxon>Colletotrichum destructivum species complex</taxon>
    </lineage>
</organism>
<evidence type="ECO:0000313" key="3">
    <source>
        <dbReference type="Proteomes" id="UP000007174"/>
    </source>
</evidence>
<name>H1UYY7_COLHI</name>